<evidence type="ECO:0008006" key="4">
    <source>
        <dbReference type="Google" id="ProtNLM"/>
    </source>
</evidence>
<feature type="compositionally biased region" description="Low complexity" evidence="1">
    <location>
        <begin position="119"/>
        <end position="132"/>
    </location>
</feature>
<feature type="region of interest" description="Disordered" evidence="1">
    <location>
        <begin position="34"/>
        <end position="169"/>
    </location>
</feature>
<organism evidence="2 3">
    <name type="scientific">Periconia macrospinosa</name>
    <dbReference type="NCBI Taxonomy" id="97972"/>
    <lineage>
        <taxon>Eukaryota</taxon>
        <taxon>Fungi</taxon>
        <taxon>Dikarya</taxon>
        <taxon>Ascomycota</taxon>
        <taxon>Pezizomycotina</taxon>
        <taxon>Dothideomycetes</taxon>
        <taxon>Pleosporomycetidae</taxon>
        <taxon>Pleosporales</taxon>
        <taxon>Massarineae</taxon>
        <taxon>Periconiaceae</taxon>
        <taxon>Periconia</taxon>
    </lineage>
</organism>
<evidence type="ECO:0000313" key="2">
    <source>
        <dbReference type="EMBL" id="PVH97761.1"/>
    </source>
</evidence>
<feature type="compositionally biased region" description="Basic and acidic residues" evidence="1">
    <location>
        <begin position="108"/>
        <end position="118"/>
    </location>
</feature>
<dbReference type="Proteomes" id="UP000244855">
    <property type="component" value="Unassembled WGS sequence"/>
</dbReference>
<feature type="compositionally biased region" description="Basic and acidic residues" evidence="1">
    <location>
        <begin position="216"/>
        <end position="226"/>
    </location>
</feature>
<gene>
    <name evidence="2" type="ORF">DM02DRAFT_673905</name>
</gene>
<protein>
    <recommendedName>
        <fullName evidence="4">Pal1-domain-containing protein</fullName>
    </recommendedName>
</protein>
<dbReference type="STRING" id="97972.A0A2V1DIS2"/>
<dbReference type="AlphaFoldDB" id="A0A2V1DIS2"/>
<evidence type="ECO:0000256" key="1">
    <source>
        <dbReference type="SAM" id="MobiDB-lite"/>
    </source>
</evidence>
<keyword evidence="3" id="KW-1185">Reference proteome</keyword>
<evidence type="ECO:0000313" key="3">
    <source>
        <dbReference type="Proteomes" id="UP000244855"/>
    </source>
</evidence>
<dbReference type="OrthoDB" id="5383057at2759"/>
<sequence length="276" mass="28941">MPTSAGTKVKDYTHAVPESVGVVTSDSLAAESLKNSGAFGSNNPKAAASMQPSHSTTTNTTDTSNARVLPPAPDAETRDAQLGRTADQELDEGVGHGKELGRGPTYNIKHENDAKKDTSNSSSNSNSTSNKPSSDRNGGGATTTTGHADNKPSSHVPKPNPKVENFPVWISATNTSRAGDFNRNGGEVLGGYAGADHKALDPGVLEPKGKNLRETEAELEGKRDWNPEIGSEEDPGRLAEREREERALRPAADAASTKSKLVVEESRFGVLGESGA</sequence>
<feature type="region of interest" description="Disordered" evidence="1">
    <location>
        <begin position="216"/>
        <end position="259"/>
    </location>
</feature>
<dbReference type="EMBL" id="KZ805429">
    <property type="protein sequence ID" value="PVH97761.1"/>
    <property type="molecule type" value="Genomic_DNA"/>
</dbReference>
<proteinExistence type="predicted"/>
<accession>A0A2V1DIS2</accession>
<feature type="compositionally biased region" description="Polar residues" evidence="1">
    <location>
        <begin position="34"/>
        <end position="54"/>
    </location>
</feature>
<name>A0A2V1DIS2_9PLEO</name>
<feature type="compositionally biased region" description="Low complexity" evidence="1">
    <location>
        <begin position="55"/>
        <end position="65"/>
    </location>
</feature>
<feature type="compositionally biased region" description="Basic and acidic residues" evidence="1">
    <location>
        <begin position="234"/>
        <end position="248"/>
    </location>
</feature>
<reference evidence="2 3" key="1">
    <citation type="journal article" date="2018" name="Sci. Rep.">
        <title>Comparative genomics provides insights into the lifestyle and reveals functional heterogeneity of dark septate endophytic fungi.</title>
        <authorList>
            <person name="Knapp D.G."/>
            <person name="Nemeth J.B."/>
            <person name="Barry K."/>
            <person name="Hainaut M."/>
            <person name="Henrissat B."/>
            <person name="Johnson J."/>
            <person name="Kuo A."/>
            <person name="Lim J.H.P."/>
            <person name="Lipzen A."/>
            <person name="Nolan M."/>
            <person name="Ohm R.A."/>
            <person name="Tamas L."/>
            <person name="Grigoriev I.V."/>
            <person name="Spatafora J.W."/>
            <person name="Nagy L.G."/>
            <person name="Kovacs G.M."/>
        </authorList>
    </citation>
    <scope>NUCLEOTIDE SEQUENCE [LARGE SCALE GENOMIC DNA]</scope>
    <source>
        <strain evidence="2 3">DSE2036</strain>
    </source>
</reference>